<comment type="caution">
    <text evidence="4">The sequence shown here is derived from an EMBL/GenBank/DDBJ whole genome shotgun (WGS) entry which is preliminary data.</text>
</comment>
<dbReference type="Proteomes" id="UP001189429">
    <property type="component" value="Unassembled WGS sequence"/>
</dbReference>
<proteinExistence type="predicted"/>
<accession>A0ABN9PW46</accession>
<name>A0ABN9PW46_9DINO</name>
<evidence type="ECO:0000256" key="2">
    <source>
        <dbReference type="SAM" id="Phobius"/>
    </source>
</evidence>
<keyword evidence="5" id="KW-1185">Reference proteome</keyword>
<evidence type="ECO:0000256" key="1">
    <source>
        <dbReference type="SAM" id="MobiDB-lite"/>
    </source>
</evidence>
<gene>
    <name evidence="4" type="ORF">PCOR1329_LOCUS6560</name>
</gene>
<feature type="compositionally biased region" description="Polar residues" evidence="1">
    <location>
        <begin position="277"/>
        <end position="295"/>
    </location>
</feature>
<keyword evidence="2" id="KW-1133">Transmembrane helix</keyword>
<keyword evidence="3" id="KW-0732">Signal</keyword>
<evidence type="ECO:0000256" key="3">
    <source>
        <dbReference type="SAM" id="SignalP"/>
    </source>
</evidence>
<sequence>MHVARILVLAICWPTGSSGARDDSLHAQMELEIVQNSVMVRDRHGDTTKSKLNHHTGKREEEPKGSRHKSIGKNQNSTWNITSPFWQNDVSYFLGFGRAEDDNSTKCDEEHAMADQDKQNGGSATVGNWLSRLYWNFPIMIPPFVVILSLPFMCCFSGSGSKVHKDLGKFVFSYVGFFVANWAVLAIMTPGFFASRLSATLKADHAITFKRMSMKEEFKYSMDYESMLRILTVATGAVIFRAVAHMLGPQEAKLIATQRQHGNPSRRSQAAPPVQQDGPTTAQDVPKTGPTTNGPSVKDIMPGNIYMNLNRPLSQVLVKFTGQSFLMWMYCAFLSNMCETRLPYLKCSAARMQFTCIRFRCRAGPRIPVIGLGDAS</sequence>
<organism evidence="4 5">
    <name type="scientific">Prorocentrum cordatum</name>
    <dbReference type="NCBI Taxonomy" id="2364126"/>
    <lineage>
        <taxon>Eukaryota</taxon>
        <taxon>Sar</taxon>
        <taxon>Alveolata</taxon>
        <taxon>Dinophyceae</taxon>
        <taxon>Prorocentrales</taxon>
        <taxon>Prorocentraceae</taxon>
        <taxon>Prorocentrum</taxon>
    </lineage>
</organism>
<feature type="transmembrane region" description="Helical" evidence="2">
    <location>
        <begin position="139"/>
        <end position="159"/>
    </location>
</feature>
<evidence type="ECO:0008006" key="6">
    <source>
        <dbReference type="Google" id="ProtNLM"/>
    </source>
</evidence>
<evidence type="ECO:0000313" key="5">
    <source>
        <dbReference type="Proteomes" id="UP001189429"/>
    </source>
</evidence>
<protein>
    <recommendedName>
        <fullName evidence="6">ADP,ATP carrier protein</fullName>
    </recommendedName>
</protein>
<feature type="region of interest" description="Disordered" evidence="1">
    <location>
        <begin position="257"/>
        <end position="297"/>
    </location>
</feature>
<feature type="chain" id="PRO_5047245479" description="ADP,ATP carrier protein" evidence="3">
    <location>
        <begin position="20"/>
        <end position="376"/>
    </location>
</feature>
<keyword evidence="2" id="KW-0812">Transmembrane</keyword>
<feature type="transmembrane region" description="Helical" evidence="2">
    <location>
        <begin position="171"/>
        <end position="193"/>
    </location>
</feature>
<dbReference type="EMBL" id="CAUYUJ010001763">
    <property type="protein sequence ID" value="CAK0797501.1"/>
    <property type="molecule type" value="Genomic_DNA"/>
</dbReference>
<keyword evidence="2" id="KW-0472">Membrane</keyword>
<feature type="signal peptide" evidence="3">
    <location>
        <begin position="1"/>
        <end position="19"/>
    </location>
</feature>
<feature type="region of interest" description="Disordered" evidence="1">
    <location>
        <begin position="42"/>
        <end position="75"/>
    </location>
</feature>
<evidence type="ECO:0000313" key="4">
    <source>
        <dbReference type="EMBL" id="CAK0797501.1"/>
    </source>
</evidence>
<reference evidence="4" key="1">
    <citation type="submission" date="2023-10" db="EMBL/GenBank/DDBJ databases">
        <authorList>
            <person name="Chen Y."/>
            <person name="Shah S."/>
            <person name="Dougan E. K."/>
            <person name="Thang M."/>
            <person name="Chan C."/>
        </authorList>
    </citation>
    <scope>NUCLEOTIDE SEQUENCE [LARGE SCALE GENOMIC DNA]</scope>
</reference>
<feature type="compositionally biased region" description="Polar residues" evidence="1">
    <location>
        <begin position="257"/>
        <end position="268"/>
    </location>
</feature>